<evidence type="ECO:0000256" key="1">
    <source>
        <dbReference type="SAM" id="Phobius"/>
    </source>
</evidence>
<dbReference type="Proteomes" id="UP000275078">
    <property type="component" value="Unassembled WGS sequence"/>
</dbReference>
<feature type="transmembrane region" description="Helical" evidence="1">
    <location>
        <begin position="237"/>
        <end position="258"/>
    </location>
</feature>
<dbReference type="OrthoDB" id="3945378at2759"/>
<keyword evidence="1" id="KW-1133">Transmembrane helix</keyword>
<proteinExistence type="predicted"/>
<accession>A0A3N4HZ41</accession>
<name>A0A3N4HZ41_ASCIM</name>
<keyword evidence="1" id="KW-0812">Transmembrane</keyword>
<feature type="transmembrane region" description="Helical" evidence="1">
    <location>
        <begin position="279"/>
        <end position="297"/>
    </location>
</feature>
<protein>
    <submittedName>
        <fullName evidence="3">Uncharacterized protein</fullName>
    </submittedName>
</protein>
<gene>
    <name evidence="3" type="ORF">BJ508DRAFT_416186</name>
</gene>
<evidence type="ECO:0000313" key="4">
    <source>
        <dbReference type="Proteomes" id="UP000275078"/>
    </source>
</evidence>
<keyword evidence="1" id="KW-0472">Membrane</keyword>
<sequence length="324" mass="34985">MTALNLRITTILALLLFLNDVHALSKFREDENGAEKTCVIEGDNEIYGRGIRISLYMQWVAAIISTWVCPDQIKWTRTGTNIVAFAVIISTLKGGNDGGLLVPELFIVTNLVFTLNLFNIPPNKALLRKSVASLGAMLGIWSIAFFAAPWVWFKNVEQGRKAGCAVSLWFVFAPVNIYSKGWGVFFKISAVFEVVAGAACVIGAFIALVIGLIDDFSKIGTGLFGSSAGTEDDLMSLVMKGIVTVLQLITGGIAIGMVERTIEKNNIVLSQGVEESGQLIPVIIGAVSLAAVVWAGLKEYVPKLFGLANMNEDDKEQHDAVQKA</sequence>
<keyword evidence="4" id="KW-1185">Reference proteome</keyword>
<dbReference type="AlphaFoldDB" id="A0A3N4HZ41"/>
<feature type="transmembrane region" description="Helical" evidence="1">
    <location>
        <begin position="190"/>
        <end position="213"/>
    </location>
</feature>
<feature type="transmembrane region" description="Helical" evidence="1">
    <location>
        <begin position="131"/>
        <end position="153"/>
    </location>
</feature>
<keyword evidence="2" id="KW-0732">Signal</keyword>
<dbReference type="EMBL" id="ML119703">
    <property type="protein sequence ID" value="RPA79102.1"/>
    <property type="molecule type" value="Genomic_DNA"/>
</dbReference>
<evidence type="ECO:0000313" key="3">
    <source>
        <dbReference type="EMBL" id="RPA79102.1"/>
    </source>
</evidence>
<feature type="transmembrane region" description="Helical" evidence="1">
    <location>
        <begin position="159"/>
        <end position="178"/>
    </location>
</feature>
<feature type="signal peptide" evidence="2">
    <location>
        <begin position="1"/>
        <end position="23"/>
    </location>
</feature>
<feature type="chain" id="PRO_5018210167" evidence="2">
    <location>
        <begin position="24"/>
        <end position="324"/>
    </location>
</feature>
<reference evidence="3 4" key="1">
    <citation type="journal article" date="2018" name="Nat. Ecol. Evol.">
        <title>Pezizomycetes genomes reveal the molecular basis of ectomycorrhizal truffle lifestyle.</title>
        <authorList>
            <person name="Murat C."/>
            <person name="Payen T."/>
            <person name="Noel B."/>
            <person name="Kuo A."/>
            <person name="Morin E."/>
            <person name="Chen J."/>
            <person name="Kohler A."/>
            <person name="Krizsan K."/>
            <person name="Balestrini R."/>
            <person name="Da Silva C."/>
            <person name="Montanini B."/>
            <person name="Hainaut M."/>
            <person name="Levati E."/>
            <person name="Barry K.W."/>
            <person name="Belfiori B."/>
            <person name="Cichocki N."/>
            <person name="Clum A."/>
            <person name="Dockter R.B."/>
            <person name="Fauchery L."/>
            <person name="Guy J."/>
            <person name="Iotti M."/>
            <person name="Le Tacon F."/>
            <person name="Lindquist E.A."/>
            <person name="Lipzen A."/>
            <person name="Malagnac F."/>
            <person name="Mello A."/>
            <person name="Molinier V."/>
            <person name="Miyauchi S."/>
            <person name="Poulain J."/>
            <person name="Riccioni C."/>
            <person name="Rubini A."/>
            <person name="Sitrit Y."/>
            <person name="Splivallo R."/>
            <person name="Traeger S."/>
            <person name="Wang M."/>
            <person name="Zifcakova L."/>
            <person name="Wipf D."/>
            <person name="Zambonelli A."/>
            <person name="Paolocci F."/>
            <person name="Nowrousian M."/>
            <person name="Ottonello S."/>
            <person name="Baldrian P."/>
            <person name="Spatafora J.W."/>
            <person name="Henrissat B."/>
            <person name="Nagy L.G."/>
            <person name="Aury J.M."/>
            <person name="Wincker P."/>
            <person name="Grigoriev I.V."/>
            <person name="Bonfante P."/>
            <person name="Martin F.M."/>
        </authorList>
    </citation>
    <scope>NUCLEOTIDE SEQUENCE [LARGE SCALE GENOMIC DNA]</scope>
    <source>
        <strain evidence="3 4">RN42</strain>
    </source>
</reference>
<organism evidence="3 4">
    <name type="scientific">Ascobolus immersus RN42</name>
    <dbReference type="NCBI Taxonomy" id="1160509"/>
    <lineage>
        <taxon>Eukaryota</taxon>
        <taxon>Fungi</taxon>
        <taxon>Dikarya</taxon>
        <taxon>Ascomycota</taxon>
        <taxon>Pezizomycotina</taxon>
        <taxon>Pezizomycetes</taxon>
        <taxon>Pezizales</taxon>
        <taxon>Ascobolaceae</taxon>
        <taxon>Ascobolus</taxon>
    </lineage>
</organism>
<evidence type="ECO:0000256" key="2">
    <source>
        <dbReference type="SAM" id="SignalP"/>
    </source>
</evidence>